<dbReference type="Proteomes" id="UP000541558">
    <property type="component" value="Unassembled WGS sequence"/>
</dbReference>
<dbReference type="AlphaFoldDB" id="A0A8H5C929"/>
<evidence type="ECO:0000313" key="2">
    <source>
        <dbReference type="Proteomes" id="UP000541558"/>
    </source>
</evidence>
<gene>
    <name evidence="1" type="ORF">D9611_003027</name>
</gene>
<evidence type="ECO:0000313" key="1">
    <source>
        <dbReference type="EMBL" id="KAF5337369.1"/>
    </source>
</evidence>
<protein>
    <submittedName>
        <fullName evidence="1">Uncharacterized protein</fullName>
    </submittedName>
</protein>
<organism evidence="1 2">
    <name type="scientific">Ephemerocybe angulata</name>
    <dbReference type="NCBI Taxonomy" id="980116"/>
    <lineage>
        <taxon>Eukaryota</taxon>
        <taxon>Fungi</taxon>
        <taxon>Dikarya</taxon>
        <taxon>Basidiomycota</taxon>
        <taxon>Agaricomycotina</taxon>
        <taxon>Agaricomycetes</taxon>
        <taxon>Agaricomycetidae</taxon>
        <taxon>Agaricales</taxon>
        <taxon>Agaricineae</taxon>
        <taxon>Psathyrellaceae</taxon>
        <taxon>Ephemerocybe</taxon>
    </lineage>
</organism>
<comment type="caution">
    <text evidence="1">The sequence shown here is derived from an EMBL/GenBank/DDBJ whole genome shotgun (WGS) entry which is preliminary data.</text>
</comment>
<sequence length="120" mass="13284">MRRRRESPTRLTITTATATMGTGLTAMTKTLENSATLALAARRKEGQTGGRVSKCDDAKKAIPSHHPVLHANDIATQKCWQCRMRTFNAYRDLQASTIRSAIEQARFVDAGIAASRRPER</sequence>
<proteinExistence type="predicted"/>
<dbReference type="EMBL" id="JAACJK010000057">
    <property type="protein sequence ID" value="KAF5337369.1"/>
    <property type="molecule type" value="Genomic_DNA"/>
</dbReference>
<name>A0A8H5C929_9AGAR</name>
<accession>A0A8H5C929</accession>
<reference evidence="1 2" key="1">
    <citation type="journal article" date="2020" name="ISME J.">
        <title>Uncovering the hidden diversity of litter-decomposition mechanisms in mushroom-forming fungi.</title>
        <authorList>
            <person name="Floudas D."/>
            <person name="Bentzer J."/>
            <person name="Ahren D."/>
            <person name="Johansson T."/>
            <person name="Persson P."/>
            <person name="Tunlid A."/>
        </authorList>
    </citation>
    <scope>NUCLEOTIDE SEQUENCE [LARGE SCALE GENOMIC DNA]</scope>
    <source>
        <strain evidence="1 2">CBS 175.51</strain>
    </source>
</reference>
<keyword evidence="2" id="KW-1185">Reference proteome</keyword>